<dbReference type="RefSeq" id="WP_171001630.1">
    <property type="nucleotide sequence ID" value="NZ_BJDL01000033.1"/>
</dbReference>
<keyword evidence="1" id="KW-1133">Transmembrane helix</keyword>
<feature type="transmembrane region" description="Helical" evidence="1">
    <location>
        <begin position="31"/>
        <end position="48"/>
    </location>
</feature>
<dbReference type="Proteomes" id="UP001597188">
    <property type="component" value="Unassembled WGS sequence"/>
</dbReference>
<protein>
    <submittedName>
        <fullName evidence="2">Uncharacterized protein</fullName>
    </submittedName>
</protein>
<evidence type="ECO:0000313" key="3">
    <source>
        <dbReference type="Proteomes" id="UP001597188"/>
    </source>
</evidence>
<evidence type="ECO:0000256" key="1">
    <source>
        <dbReference type="SAM" id="Phobius"/>
    </source>
</evidence>
<accession>A0ABW4C3K3</accession>
<sequence>MKDGGMARIMMILDNLFYLSQQAWWQTLKDIFTLLAGLVALVTLVLNTKG</sequence>
<comment type="caution">
    <text evidence="2">The sequence shown here is derived from an EMBL/GenBank/DDBJ whole genome shotgun (WGS) entry which is preliminary data.</text>
</comment>
<gene>
    <name evidence="2" type="ORF">ACFQ5L_10645</name>
</gene>
<proteinExistence type="predicted"/>
<reference evidence="3" key="1">
    <citation type="journal article" date="2019" name="Int. J. Syst. Evol. Microbiol.">
        <title>The Global Catalogue of Microorganisms (GCM) 10K type strain sequencing project: providing services to taxonomists for standard genome sequencing and annotation.</title>
        <authorList>
            <consortium name="The Broad Institute Genomics Platform"/>
            <consortium name="The Broad Institute Genome Sequencing Center for Infectious Disease"/>
            <person name="Wu L."/>
            <person name="Ma J."/>
        </authorList>
    </citation>
    <scope>NUCLEOTIDE SEQUENCE [LARGE SCALE GENOMIC DNA]</scope>
    <source>
        <strain evidence="3">CCM 8931</strain>
    </source>
</reference>
<keyword evidence="3" id="KW-1185">Reference proteome</keyword>
<dbReference type="EMBL" id="JBHTOJ010000039">
    <property type="protein sequence ID" value="MFD1421397.1"/>
    <property type="molecule type" value="Genomic_DNA"/>
</dbReference>
<evidence type="ECO:0000313" key="2">
    <source>
        <dbReference type="EMBL" id="MFD1421397.1"/>
    </source>
</evidence>
<organism evidence="2 3">
    <name type="scientific">Lactiplantibacillus songbeiensis</name>
    <dbReference type="NCBI Taxonomy" id="2559920"/>
    <lineage>
        <taxon>Bacteria</taxon>
        <taxon>Bacillati</taxon>
        <taxon>Bacillota</taxon>
        <taxon>Bacilli</taxon>
        <taxon>Lactobacillales</taxon>
        <taxon>Lactobacillaceae</taxon>
        <taxon>Lactiplantibacillus</taxon>
    </lineage>
</organism>
<keyword evidence="1" id="KW-0812">Transmembrane</keyword>
<name>A0ABW4C3K3_9LACO</name>
<keyword evidence="1" id="KW-0472">Membrane</keyword>